<dbReference type="GO" id="GO:0006396">
    <property type="term" value="P:RNA processing"/>
    <property type="evidence" value="ECO:0007669"/>
    <property type="project" value="InterPro"/>
</dbReference>
<sequence length="245" mass="25819">MPALTRAPRPLPASWKEVPHPPTLPVAYPSLLPLLTVSKGSLELALRTPMLSMPVLRARNEHLILAQRGDAYLRVVLLQIGAELGLTLSGRHHVVSAVGSNATLAHIALESGVLDAAFAQRKTGAPSVSYKAAAGIFEALVAVMEEEMGPRAAKILKIALFPWVAAVVDAKIVAVVETFEGVKAAAALKEKVARMMEVMASANVGCQGLNGTDGCMRVKTNGVNGVHSTKATICNGVKSSIAHRW</sequence>
<organism evidence="1 2">
    <name type="scientific">Cutaneotrichosporon cavernicola</name>
    <dbReference type="NCBI Taxonomy" id="279322"/>
    <lineage>
        <taxon>Eukaryota</taxon>
        <taxon>Fungi</taxon>
        <taxon>Dikarya</taxon>
        <taxon>Basidiomycota</taxon>
        <taxon>Agaricomycotina</taxon>
        <taxon>Tremellomycetes</taxon>
        <taxon>Trichosporonales</taxon>
        <taxon>Trichosporonaceae</taxon>
        <taxon>Cutaneotrichosporon</taxon>
    </lineage>
</organism>
<dbReference type="KEGG" id="ccac:CcaHIS019_0400340"/>
<dbReference type="GO" id="GO:0004525">
    <property type="term" value="F:ribonuclease III activity"/>
    <property type="evidence" value="ECO:0007669"/>
    <property type="project" value="InterPro"/>
</dbReference>
<gene>
    <name evidence="1" type="ORF">CcaverHIS019_0400340</name>
</gene>
<proteinExistence type="predicted"/>
<dbReference type="GeneID" id="85495084"/>
<name>A0AA48QVC1_9TREE</name>
<protein>
    <submittedName>
        <fullName evidence="1">Uncharacterized protein</fullName>
    </submittedName>
</protein>
<dbReference type="InterPro" id="IPR036389">
    <property type="entry name" value="RNase_III_sf"/>
</dbReference>
<dbReference type="RefSeq" id="XP_060456479.1">
    <property type="nucleotide sequence ID" value="XM_060599824.1"/>
</dbReference>
<reference evidence="1" key="1">
    <citation type="journal article" date="2023" name="BMC Genomics">
        <title>Chromosome-level genome assemblies of Cutaneotrichosporon spp. (Trichosporonales, Basidiomycota) reveal imbalanced evolution between nucleotide sequences and chromosome synteny.</title>
        <authorList>
            <person name="Kobayashi Y."/>
            <person name="Kayamori A."/>
            <person name="Aoki K."/>
            <person name="Shiwa Y."/>
            <person name="Matsutani M."/>
            <person name="Fujita N."/>
            <person name="Sugita T."/>
            <person name="Iwasaki W."/>
            <person name="Tanaka N."/>
            <person name="Takashima M."/>
        </authorList>
    </citation>
    <scope>NUCLEOTIDE SEQUENCE</scope>
    <source>
        <strain evidence="1">HIS019</strain>
    </source>
</reference>
<dbReference type="AlphaFoldDB" id="A0AA48QVC1"/>
<evidence type="ECO:0000313" key="2">
    <source>
        <dbReference type="Proteomes" id="UP001233271"/>
    </source>
</evidence>
<dbReference type="Proteomes" id="UP001233271">
    <property type="component" value="Chromosome 4"/>
</dbReference>
<accession>A0AA48QVC1</accession>
<dbReference type="SUPFAM" id="SSF69065">
    <property type="entry name" value="RNase III domain-like"/>
    <property type="match status" value="1"/>
</dbReference>
<evidence type="ECO:0000313" key="1">
    <source>
        <dbReference type="EMBL" id="BEI91214.1"/>
    </source>
</evidence>
<dbReference type="EMBL" id="AP028215">
    <property type="protein sequence ID" value="BEI91214.1"/>
    <property type="molecule type" value="Genomic_DNA"/>
</dbReference>
<keyword evidence="2" id="KW-1185">Reference proteome</keyword>